<dbReference type="GO" id="GO:0016651">
    <property type="term" value="F:oxidoreductase activity, acting on NAD(P)H"/>
    <property type="evidence" value="ECO:0007669"/>
    <property type="project" value="TreeGrafter"/>
</dbReference>
<dbReference type="PANTHER" id="PTHR43557:SF2">
    <property type="entry name" value="RIESKE DOMAIN-CONTAINING PROTEIN-RELATED"/>
    <property type="match status" value="1"/>
</dbReference>
<dbReference type="Pfam" id="PF14759">
    <property type="entry name" value="Reductase_C"/>
    <property type="match status" value="1"/>
</dbReference>
<dbReference type="GO" id="GO:0005737">
    <property type="term" value="C:cytoplasm"/>
    <property type="evidence" value="ECO:0007669"/>
    <property type="project" value="TreeGrafter"/>
</dbReference>
<dbReference type="Proteomes" id="UP000249419">
    <property type="component" value="Unassembled WGS sequence"/>
</dbReference>
<dbReference type="SUPFAM" id="SSF55424">
    <property type="entry name" value="FAD/NAD-linked reductases, dimerisation (C-terminal) domain"/>
    <property type="match status" value="1"/>
</dbReference>
<reference evidence="7 8" key="1">
    <citation type="submission" date="2018-03" db="EMBL/GenBank/DDBJ databases">
        <title>Defining the species Micromonospora saelicesensis and Micromonospora noduli under the framework of genomics.</title>
        <authorList>
            <person name="Riesco R."/>
            <person name="Trujillo M.E."/>
        </authorList>
    </citation>
    <scope>NUCLEOTIDE SEQUENCE [LARGE SCALE GENOMIC DNA]</scope>
    <source>
        <strain evidence="7 8">PSN13</strain>
    </source>
</reference>
<evidence type="ECO:0000256" key="3">
    <source>
        <dbReference type="ARBA" id="ARBA00022827"/>
    </source>
</evidence>
<protein>
    <submittedName>
        <fullName evidence="7">Ferredoxin--NAD(+) reductase</fullName>
    </submittedName>
</protein>
<gene>
    <name evidence="7" type="ORF">PSN13_01395</name>
</gene>
<dbReference type="PRINTS" id="PR00368">
    <property type="entry name" value="FADPNR"/>
</dbReference>
<evidence type="ECO:0000259" key="6">
    <source>
        <dbReference type="Pfam" id="PF14759"/>
    </source>
</evidence>
<evidence type="ECO:0000256" key="2">
    <source>
        <dbReference type="ARBA" id="ARBA00022630"/>
    </source>
</evidence>
<evidence type="ECO:0000256" key="4">
    <source>
        <dbReference type="ARBA" id="ARBA00023002"/>
    </source>
</evidence>
<feature type="domain" description="FAD/NAD(P)-binding" evidence="5">
    <location>
        <begin position="8"/>
        <end position="303"/>
    </location>
</feature>
<dbReference type="PRINTS" id="PR00411">
    <property type="entry name" value="PNDRDTASEI"/>
</dbReference>
<dbReference type="Pfam" id="PF07992">
    <property type="entry name" value="Pyr_redox_2"/>
    <property type="match status" value="1"/>
</dbReference>
<keyword evidence="4" id="KW-0560">Oxidoreductase</keyword>
<evidence type="ECO:0000256" key="1">
    <source>
        <dbReference type="ARBA" id="ARBA00001974"/>
    </source>
</evidence>
<feature type="domain" description="Reductase C-terminal" evidence="6">
    <location>
        <begin position="322"/>
        <end position="406"/>
    </location>
</feature>
<evidence type="ECO:0000259" key="5">
    <source>
        <dbReference type="Pfam" id="PF07992"/>
    </source>
</evidence>
<dbReference type="PANTHER" id="PTHR43557">
    <property type="entry name" value="APOPTOSIS-INDUCING FACTOR 1"/>
    <property type="match status" value="1"/>
</dbReference>
<dbReference type="AlphaFoldDB" id="A0A328NQG8"/>
<comment type="cofactor">
    <cofactor evidence="1">
        <name>FAD</name>
        <dbReference type="ChEBI" id="CHEBI:57692"/>
    </cofactor>
</comment>
<dbReference type="SUPFAM" id="SSF51905">
    <property type="entry name" value="FAD/NAD(P)-binding domain"/>
    <property type="match status" value="1"/>
</dbReference>
<dbReference type="InterPro" id="IPR036188">
    <property type="entry name" value="FAD/NAD-bd_sf"/>
</dbReference>
<evidence type="ECO:0000313" key="8">
    <source>
        <dbReference type="Proteomes" id="UP000249419"/>
    </source>
</evidence>
<organism evidence="7 8">
    <name type="scientific">Micromonospora saelicesensis</name>
    <dbReference type="NCBI Taxonomy" id="285676"/>
    <lineage>
        <taxon>Bacteria</taxon>
        <taxon>Bacillati</taxon>
        <taxon>Actinomycetota</taxon>
        <taxon>Actinomycetes</taxon>
        <taxon>Micromonosporales</taxon>
        <taxon>Micromonosporaceae</taxon>
        <taxon>Micromonospora</taxon>
    </lineage>
</organism>
<dbReference type="Gene3D" id="3.30.390.30">
    <property type="match status" value="1"/>
</dbReference>
<name>A0A328NQG8_9ACTN</name>
<comment type="caution">
    <text evidence="7">The sequence shown here is derived from an EMBL/GenBank/DDBJ whole genome shotgun (WGS) entry which is preliminary data.</text>
</comment>
<proteinExistence type="predicted"/>
<keyword evidence="2" id="KW-0285">Flavoprotein</keyword>
<dbReference type="EMBL" id="PYAG01000005">
    <property type="protein sequence ID" value="RAO37413.1"/>
    <property type="molecule type" value="Genomic_DNA"/>
</dbReference>
<dbReference type="InterPro" id="IPR050446">
    <property type="entry name" value="FAD-oxidoreductase/Apoptosis"/>
</dbReference>
<accession>A0A328NQG8</accession>
<dbReference type="InterPro" id="IPR016156">
    <property type="entry name" value="FAD/NAD-linked_Rdtase_dimer_sf"/>
</dbReference>
<dbReference type="InterPro" id="IPR028202">
    <property type="entry name" value="Reductase_C"/>
</dbReference>
<dbReference type="InterPro" id="IPR023753">
    <property type="entry name" value="FAD/NAD-binding_dom"/>
</dbReference>
<dbReference type="Gene3D" id="3.50.50.60">
    <property type="entry name" value="FAD/NAD(P)-binding domain"/>
    <property type="match status" value="2"/>
</dbReference>
<evidence type="ECO:0000313" key="7">
    <source>
        <dbReference type="EMBL" id="RAO37413.1"/>
    </source>
</evidence>
<dbReference type="RefSeq" id="WP_112674670.1">
    <property type="nucleotide sequence ID" value="NZ_PYAG01000005.1"/>
</dbReference>
<sequence>MKDPHVFVIVGAGLAGAKAAQTLRETGFGGEIVLLGEEPERPYERPALSKGLLLGTAERESVFVHEPGWYAAHDVDLRTGVHVSAVDRAARQAELGDGQRIGYDALLLTTGATPRGLDVPGADLNGVLSLRTLPDSDRIAAALADGGHLVVVGAGWIGLEVAAAARQHGATVTVVEHSELPLLRVLGPGIARVFADMHRDHGVTFRFGATVRAFRGESRVSAVVLDDGTELPADAVVVGVGVQPNVALAEQAGLTVDNGIVVDQALRSSDPRIYAAGDIANAYHPVYGTHLRVEHWATALHSGPAAARSMLGAEVVYDRLPYFYTDQYDLGMEYTGYAPSGGYDTVVVRGDLAKREFIAFWIAGGRVMAGMNVNIWDVTPQIETLIRSSKPVDLARLADPGIALEDVTPVDTQPLASGRSNRS</sequence>
<keyword evidence="3" id="KW-0274">FAD</keyword>